<dbReference type="eggNOG" id="ENOG5031C3C">
    <property type="taxonomic scope" value="Bacteria"/>
</dbReference>
<feature type="transmembrane region" description="Helical" evidence="1">
    <location>
        <begin position="58"/>
        <end position="78"/>
    </location>
</feature>
<keyword evidence="3" id="KW-1185">Reference proteome</keyword>
<protein>
    <recommendedName>
        <fullName evidence="4">SMODS and SLOG-associating 2TM effector domain-containing protein</fullName>
    </recommendedName>
</protein>
<name>A0A0A2G379_9PORP</name>
<proteinExistence type="predicted"/>
<dbReference type="OrthoDB" id="1376650at2"/>
<evidence type="ECO:0008006" key="4">
    <source>
        <dbReference type="Google" id="ProtNLM"/>
    </source>
</evidence>
<feature type="transmembrane region" description="Helical" evidence="1">
    <location>
        <begin position="90"/>
        <end position="112"/>
    </location>
</feature>
<keyword evidence="1" id="KW-0812">Transmembrane</keyword>
<comment type="caution">
    <text evidence="2">The sequence shown here is derived from an EMBL/GenBank/DDBJ whole genome shotgun (WGS) entry which is preliminary data.</text>
</comment>
<evidence type="ECO:0000256" key="1">
    <source>
        <dbReference type="SAM" id="Phobius"/>
    </source>
</evidence>
<evidence type="ECO:0000313" key="2">
    <source>
        <dbReference type="EMBL" id="KGN97726.1"/>
    </source>
</evidence>
<evidence type="ECO:0000313" key="3">
    <source>
        <dbReference type="Proteomes" id="UP000030134"/>
    </source>
</evidence>
<dbReference type="EMBL" id="JQZW01000009">
    <property type="protein sequence ID" value="KGN97726.1"/>
    <property type="molecule type" value="Genomic_DNA"/>
</dbReference>
<feature type="transmembrane region" description="Helical" evidence="1">
    <location>
        <begin position="173"/>
        <end position="189"/>
    </location>
</feature>
<reference evidence="2 3" key="1">
    <citation type="submission" date="2014-08" db="EMBL/GenBank/DDBJ databases">
        <title>Porphyromonas gingivicanis strain:COT-022_OH1391 Genome sequencing.</title>
        <authorList>
            <person name="Wallis C."/>
            <person name="Deusch O."/>
            <person name="O'Flynn C."/>
            <person name="Davis I."/>
            <person name="Jospin G."/>
            <person name="Darling A.E."/>
            <person name="Coil D.A."/>
            <person name="Alexiev A."/>
            <person name="Horsfall A."/>
            <person name="Kirkwood N."/>
            <person name="Harris S."/>
            <person name="Eisen J.A."/>
        </authorList>
    </citation>
    <scope>NUCLEOTIDE SEQUENCE [LARGE SCALE GENOMIC DNA]</scope>
    <source>
        <strain evidence="3">COT-022 OH1391</strain>
    </source>
</reference>
<keyword evidence="1" id="KW-1133">Transmembrane helix</keyword>
<dbReference type="RefSeq" id="WP_036884242.1">
    <property type="nucleotide sequence ID" value="NZ_JQZW01000009.1"/>
</dbReference>
<dbReference type="AlphaFoldDB" id="A0A0A2G379"/>
<organism evidence="2 3">
    <name type="scientific">Porphyromonas gingivicanis</name>
    <dbReference type="NCBI Taxonomy" id="266762"/>
    <lineage>
        <taxon>Bacteria</taxon>
        <taxon>Pseudomonadati</taxon>
        <taxon>Bacteroidota</taxon>
        <taxon>Bacteroidia</taxon>
        <taxon>Bacteroidales</taxon>
        <taxon>Porphyromonadaceae</taxon>
        <taxon>Porphyromonas</taxon>
    </lineage>
</organism>
<dbReference type="Proteomes" id="UP000030134">
    <property type="component" value="Unassembled WGS sequence"/>
</dbReference>
<gene>
    <name evidence="2" type="ORF">HQ36_05505</name>
</gene>
<keyword evidence="1" id="KW-0472">Membrane</keyword>
<accession>A0A0A2G379</accession>
<sequence length="190" mass="22756">MLEPKRKRKQDRKSFRIDDNPSFEYTKENMQYKILEYALDYYKQEDDRRKEVETKASLFIGVISVAFSLFLGIFSIAEKKNFNSFTGMELIITLVCFTTLLIYMLRSAWFAVKALERQKYNVVSVEDFFIQSSEEHYYKQLIEKIVSVTNSNSEKINEKVDYMVLAQEYFKRMIWAFVFCVGSFFLFFFL</sequence>